<gene>
    <name evidence="3" type="ORF">E4U60_004366</name>
</gene>
<dbReference type="EMBL" id="SRPO01000358">
    <property type="protein sequence ID" value="KAG5933620.1"/>
    <property type="molecule type" value="Genomic_DNA"/>
</dbReference>
<dbReference type="InterPro" id="IPR003347">
    <property type="entry name" value="JmjC_dom"/>
</dbReference>
<organism evidence="3 4">
    <name type="scientific">Claviceps pazoutovae</name>
    <dbReference type="NCBI Taxonomy" id="1649127"/>
    <lineage>
        <taxon>Eukaryota</taxon>
        <taxon>Fungi</taxon>
        <taxon>Dikarya</taxon>
        <taxon>Ascomycota</taxon>
        <taxon>Pezizomycotina</taxon>
        <taxon>Sordariomycetes</taxon>
        <taxon>Hypocreomycetidae</taxon>
        <taxon>Hypocreales</taxon>
        <taxon>Clavicipitaceae</taxon>
        <taxon>Claviceps</taxon>
    </lineage>
</organism>
<dbReference type="AlphaFoldDB" id="A0A9P7SFX5"/>
<dbReference type="Proteomes" id="UP000706124">
    <property type="component" value="Unassembled WGS sequence"/>
</dbReference>
<dbReference type="InterPro" id="IPR041667">
    <property type="entry name" value="Cupin_8"/>
</dbReference>
<sequence>MPAASPRNNILPSTLLNEPATSPCVIRGLSLQTLLSWYRDATQKLITSTHDTQQTSPYGSDGTGVSAAANDLLTRQATSLLRLHDSLLDTDAETRVSPAAPLVDQRLEDLASISMSKLYAYRYDLVPYYWRQIYTDTLILRTYHDILCREAPTGASWLRPDTLDSIVENLDRALITAGNAGVLGRQWIEKTLALLEELDSKVHQRVKQDTPAPEKSEFQPRKRVRIGEGTTAGIATSCVLLPTHEPYGRPALLSEEKSCPRYEGWSLMRFERYMNAETPPRPIVFTDLVSSWPALTDRPWKSREYLLSRTFGGRRLVPVEIGRSYVDETWGQELMSFRKFLSKYIVRDAIPPPSPPPPTPPAPAPSTGPTSGPSCESPAVVPAAAAEHARDVVGEVGYLAQHNLFQQIPSLRNDVSIPDFCWSTVRGYPTGGDDAGVGAKEPPPLEEPLLNAWFGPARTITPLHTDGYHNLLVQVVGTKYVRLYAPWARGMRPRGVENGVDMSNTSALDVGLLEGWDEGLEGDTKMDEEELRRVRSELEDSEYWECILSEGDTLLIPMGWWHYVRSLSVSFSVSFWWN</sequence>
<dbReference type="Gene3D" id="2.60.120.650">
    <property type="entry name" value="Cupin"/>
    <property type="match status" value="1"/>
</dbReference>
<evidence type="ECO:0000256" key="1">
    <source>
        <dbReference type="SAM" id="MobiDB-lite"/>
    </source>
</evidence>
<dbReference type="PANTHER" id="PTHR12461">
    <property type="entry name" value="HYPOXIA-INDUCIBLE FACTOR 1 ALPHA INHIBITOR-RELATED"/>
    <property type="match status" value="1"/>
</dbReference>
<proteinExistence type="predicted"/>
<evidence type="ECO:0000313" key="3">
    <source>
        <dbReference type="EMBL" id="KAG5933620.1"/>
    </source>
</evidence>
<feature type="compositionally biased region" description="Low complexity" evidence="1">
    <location>
        <begin position="367"/>
        <end position="380"/>
    </location>
</feature>
<evidence type="ECO:0000259" key="2">
    <source>
        <dbReference type="PROSITE" id="PS51184"/>
    </source>
</evidence>
<reference evidence="3 4" key="1">
    <citation type="journal article" date="2020" name="bioRxiv">
        <title>Whole genome comparisons of ergot fungi reveals the divergence and evolution of species within the genus Claviceps are the result of varying mechanisms driving genome evolution and host range expansion.</title>
        <authorList>
            <person name="Wyka S.A."/>
            <person name="Mondo S.J."/>
            <person name="Liu M."/>
            <person name="Dettman J."/>
            <person name="Nalam V."/>
            <person name="Broders K.D."/>
        </authorList>
    </citation>
    <scope>NUCLEOTIDE SEQUENCE [LARGE SCALE GENOMIC DNA]</scope>
    <source>
        <strain evidence="3 4">CCC 1485</strain>
    </source>
</reference>
<feature type="region of interest" description="Disordered" evidence="1">
    <location>
        <begin position="349"/>
        <end position="380"/>
    </location>
</feature>
<dbReference type="SMART" id="SM00558">
    <property type="entry name" value="JmjC"/>
    <property type="match status" value="1"/>
</dbReference>
<accession>A0A9P7SFX5</accession>
<evidence type="ECO:0000313" key="4">
    <source>
        <dbReference type="Proteomes" id="UP000706124"/>
    </source>
</evidence>
<feature type="compositionally biased region" description="Pro residues" evidence="1">
    <location>
        <begin position="350"/>
        <end position="366"/>
    </location>
</feature>
<dbReference type="OrthoDB" id="47172at2759"/>
<dbReference type="PROSITE" id="PS51184">
    <property type="entry name" value="JMJC"/>
    <property type="match status" value="1"/>
</dbReference>
<name>A0A9P7SFX5_9HYPO</name>
<dbReference type="PANTHER" id="PTHR12461:SF101">
    <property type="entry name" value="TRNA WYBUTOSINE-SYNTHESIZING PROTEIN 4"/>
    <property type="match status" value="1"/>
</dbReference>
<feature type="domain" description="JmjC" evidence="2">
    <location>
        <begin position="397"/>
        <end position="578"/>
    </location>
</feature>
<dbReference type="SUPFAM" id="SSF51197">
    <property type="entry name" value="Clavaminate synthase-like"/>
    <property type="match status" value="1"/>
</dbReference>
<keyword evidence="4" id="KW-1185">Reference proteome</keyword>
<protein>
    <recommendedName>
        <fullName evidence="2">JmjC domain-containing protein</fullName>
    </recommendedName>
</protein>
<comment type="caution">
    <text evidence="3">The sequence shown here is derived from an EMBL/GenBank/DDBJ whole genome shotgun (WGS) entry which is preliminary data.</text>
</comment>
<dbReference type="Pfam" id="PF13621">
    <property type="entry name" value="Cupin_8"/>
    <property type="match status" value="1"/>
</dbReference>